<protein>
    <submittedName>
        <fullName evidence="1">Uncharacterized protein</fullName>
    </submittedName>
</protein>
<reference evidence="1 2" key="1">
    <citation type="submission" date="2019-03" db="EMBL/GenBank/DDBJ databases">
        <title>Genomic Encyclopedia of Type Strains, Phase III (KMG-III): the genomes of soil and plant-associated and newly described type strains.</title>
        <authorList>
            <person name="Whitman W."/>
        </authorList>
    </citation>
    <scope>NUCLEOTIDE SEQUENCE [LARGE SCALE GENOMIC DNA]</scope>
    <source>
        <strain evidence="1 2">CECT 8446</strain>
    </source>
</reference>
<dbReference type="RefSeq" id="WP_133557200.1">
    <property type="nucleotide sequence ID" value="NZ_SNYF01000008.1"/>
</dbReference>
<comment type="caution">
    <text evidence="1">The sequence shown here is derived from an EMBL/GenBank/DDBJ whole genome shotgun (WGS) entry which is preliminary data.</text>
</comment>
<dbReference type="Proteomes" id="UP000294535">
    <property type="component" value="Unassembled WGS sequence"/>
</dbReference>
<dbReference type="AlphaFoldDB" id="A0A4R6T3M1"/>
<dbReference type="EMBL" id="SNYF01000008">
    <property type="protein sequence ID" value="TDQ15101.1"/>
    <property type="molecule type" value="Genomic_DNA"/>
</dbReference>
<gene>
    <name evidence="1" type="ORF">DFQ04_2987</name>
</gene>
<accession>A0A4R6T3M1</accession>
<dbReference type="OrthoDB" id="825722at2"/>
<keyword evidence="2" id="KW-1185">Reference proteome</keyword>
<organism evidence="1 2">
    <name type="scientific">Algoriphagus boseongensis</name>
    <dbReference type="NCBI Taxonomy" id="1442587"/>
    <lineage>
        <taxon>Bacteria</taxon>
        <taxon>Pseudomonadati</taxon>
        <taxon>Bacteroidota</taxon>
        <taxon>Cytophagia</taxon>
        <taxon>Cytophagales</taxon>
        <taxon>Cyclobacteriaceae</taxon>
        <taxon>Algoriphagus</taxon>
    </lineage>
</organism>
<proteinExistence type="predicted"/>
<sequence length="156" mass="18666">MNYNQKLEEFLGISLEDYPSTAYSLIEARARRYSRFPEFFSYRYLDEPIFGMFTKIEVVTLEYVNNRHMKLIDEDFNVSKLDVVKKLIDGLVDIYGADDNRNLWLSEDEEEEIILNQWKGRSWDFPKNEEIRAITISLEENNFRLCIHEMGNLIDF</sequence>
<name>A0A4R6T3M1_9BACT</name>
<evidence type="ECO:0000313" key="2">
    <source>
        <dbReference type="Proteomes" id="UP000294535"/>
    </source>
</evidence>
<evidence type="ECO:0000313" key="1">
    <source>
        <dbReference type="EMBL" id="TDQ15101.1"/>
    </source>
</evidence>